<gene>
    <name evidence="1" type="ORF">ACFQ4B_05045</name>
</gene>
<evidence type="ECO:0000313" key="1">
    <source>
        <dbReference type="EMBL" id="MFD1219473.1"/>
    </source>
</evidence>
<dbReference type="RefSeq" id="WP_345595186.1">
    <property type="nucleotide sequence ID" value="NZ_BAABJG010000055.1"/>
</dbReference>
<comment type="caution">
    <text evidence="1">The sequence shown here is derived from an EMBL/GenBank/DDBJ whole genome shotgun (WGS) entry which is preliminary data.</text>
</comment>
<proteinExistence type="predicted"/>
<evidence type="ECO:0000313" key="2">
    <source>
        <dbReference type="Proteomes" id="UP001597180"/>
    </source>
</evidence>
<organism evidence="1 2">
    <name type="scientific">Paenibacillus vulneris</name>
    <dbReference type="NCBI Taxonomy" id="1133364"/>
    <lineage>
        <taxon>Bacteria</taxon>
        <taxon>Bacillati</taxon>
        <taxon>Bacillota</taxon>
        <taxon>Bacilli</taxon>
        <taxon>Bacillales</taxon>
        <taxon>Paenibacillaceae</taxon>
        <taxon>Paenibacillus</taxon>
    </lineage>
</organism>
<name>A0ABW3UEW4_9BACL</name>
<dbReference type="Proteomes" id="UP001597180">
    <property type="component" value="Unassembled WGS sequence"/>
</dbReference>
<reference evidence="2" key="1">
    <citation type="journal article" date="2019" name="Int. J. Syst. Evol. Microbiol.">
        <title>The Global Catalogue of Microorganisms (GCM) 10K type strain sequencing project: providing services to taxonomists for standard genome sequencing and annotation.</title>
        <authorList>
            <consortium name="The Broad Institute Genomics Platform"/>
            <consortium name="The Broad Institute Genome Sequencing Center for Infectious Disease"/>
            <person name="Wu L."/>
            <person name="Ma J."/>
        </authorList>
    </citation>
    <scope>NUCLEOTIDE SEQUENCE [LARGE SCALE GENOMIC DNA]</scope>
    <source>
        <strain evidence="2">CCUG 53270</strain>
    </source>
</reference>
<evidence type="ECO:0008006" key="3">
    <source>
        <dbReference type="Google" id="ProtNLM"/>
    </source>
</evidence>
<sequence length="147" mass="17051">MVKKLNFNSLNDLFKHIEHKISNTLKDNVAKTVKDQLHRVIEDVTYEQYTPSQYIRTHELSDISNMEVSVINNNTIQIISTRHDGNTDIARVIATGIGYQWMNSAIARMKPPLERNFYEDTMNFLLLSGKHIDEFKKGMQLRGIKVD</sequence>
<dbReference type="EMBL" id="JBHTLU010000012">
    <property type="protein sequence ID" value="MFD1219473.1"/>
    <property type="molecule type" value="Genomic_DNA"/>
</dbReference>
<accession>A0ABW3UEW4</accession>
<protein>
    <recommendedName>
        <fullName evidence="3">Phage protein</fullName>
    </recommendedName>
</protein>
<keyword evidence="2" id="KW-1185">Reference proteome</keyword>